<dbReference type="PANTHER" id="PTHR45632">
    <property type="entry name" value="LD33804P"/>
    <property type="match status" value="1"/>
</dbReference>
<dbReference type="Pfam" id="PF07707">
    <property type="entry name" value="BACK"/>
    <property type="match status" value="1"/>
</dbReference>
<dbReference type="InterPro" id="IPR011333">
    <property type="entry name" value="SKP1/BTB/POZ_sf"/>
</dbReference>
<feature type="compositionally biased region" description="Acidic residues" evidence="3">
    <location>
        <begin position="791"/>
        <end position="807"/>
    </location>
</feature>
<dbReference type="Gene3D" id="3.30.710.10">
    <property type="entry name" value="Potassium Channel Kv1.1, Chain A"/>
    <property type="match status" value="1"/>
</dbReference>
<keyword evidence="1" id="KW-0880">Kelch repeat</keyword>
<dbReference type="CDD" id="cd18450">
    <property type="entry name" value="BACK_KLHL10"/>
    <property type="match status" value="1"/>
</dbReference>
<dbReference type="Pfam" id="PF00651">
    <property type="entry name" value="BTB"/>
    <property type="match status" value="1"/>
</dbReference>
<dbReference type="AlphaFoldDB" id="A0A034VB60"/>
<evidence type="ECO:0000256" key="2">
    <source>
        <dbReference type="ARBA" id="ARBA00022737"/>
    </source>
</evidence>
<feature type="region of interest" description="Disordered" evidence="3">
    <location>
        <begin position="782"/>
        <end position="807"/>
    </location>
</feature>
<dbReference type="SUPFAM" id="SSF117281">
    <property type="entry name" value="Kelch motif"/>
    <property type="match status" value="1"/>
</dbReference>
<feature type="non-terminal residue" evidence="5">
    <location>
        <position position="1"/>
    </location>
</feature>
<dbReference type="InterPro" id="IPR015915">
    <property type="entry name" value="Kelch-typ_b-propeller"/>
</dbReference>
<feature type="domain" description="BTB" evidence="4">
    <location>
        <begin position="198"/>
        <end position="271"/>
    </location>
</feature>
<protein>
    <submittedName>
        <fullName evidence="5">Kelch-like protein 10</fullName>
    </submittedName>
</protein>
<gene>
    <name evidence="5" type="primary">KLH10</name>
</gene>
<dbReference type="FunFam" id="1.25.40.420:FF:000001">
    <property type="entry name" value="Kelch-like family member 12"/>
    <property type="match status" value="1"/>
</dbReference>
<dbReference type="OrthoDB" id="191037at2759"/>
<dbReference type="EMBL" id="GAKP01019615">
    <property type="protein sequence ID" value="JAC39337.1"/>
    <property type="molecule type" value="Transcribed_RNA"/>
</dbReference>
<dbReference type="InterPro" id="IPR006652">
    <property type="entry name" value="Kelch_1"/>
</dbReference>
<evidence type="ECO:0000259" key="4">
    <source>
        <dbReference type="PROSITE" id="PS50097"/>
    </source>
</evidence>
<sequence length="858" mass="96808">QQQQQQQQSLNTNLEDNNCASTLIGQCMEALNNEPQIDEFTLDSFQPGLDCNLEELIRQEMSIDGMLDINIPFTADPTSVANDTANLVNSALGVANNAHQQQQQQQLNQLQAQLPQQQQQQLMPSLLNSIASNNNNNNNNNQHIHDEGVVMPEIDHEMDDDDVDDPLTLSAPKRSLNATMSDHALNTLNELRRNNLLCDAVVSVSDASFNVHRAIMSACSSYFRAQFTGFNSTISPSKSDENRSVHIPGMSGAIMEQLIQYAYLRKCTINAENVHELLISADYVGMIGLVTLCKQHLAAMLTPENCVSIMGFARFRFLDDLYAKARNYLLRYFIEVAAKNKDILEMGLKDFYDIISDDELNTREEDHVWKLCIKWIDHDPENRKQYVAQLMQGVRLGLMTPKCFMDEVKEHPYVLQCDDAKPLIVETFKFISNLYVPFRMPFSKKLTTPPLAMPRLPHEVIFAIGGWSGGTSKGCIETYDTRADRWVNIPAEDPAGPRAYHGTAVIGYKIYSIGGYDGVEYFNTCRVFDAVRKNWKEIAPMHCRRCYVSVAELNGLIYAIGGYDGHNRLNTVERYNPKTNQWTVITPMNMQRSDASACTLKGKIYATGGFNGQECLDSAEYYDPGNNIWTRIPNMNHRRSGVSCVAFRGQLYVIGGFNGTARLSTGERYDPDTQTWSFIREMNHSRSNFGLEIIDDMIFAIGGFNGVSTISHTECYVAETDEWMEATDMNVVRSALTANNVAGLPNKRDYIHKERHRLMEERRQRLLASAMARDAETISMSNASVEAQDAAMDDYDSPNEDDDADDEEDGAGIVIAAAALAPVIEDRHEDLRPDPNRRFRVQLRAQRFGSHHEIRRRA</sequence>
<dbReference type="Gene3D" id="1.25.40.420">
    <property type="match status" value="1"/>
</dbReference>
<accession>A0A034VB60</accession>
<organism evidence="5">
    <name type="scientific">Bactrocera dorsalis</name>
    <name type="common">Oriental fruit fly</name>
    <name type="synonym">Dacus dorsalis</name>
    <dbReference type="NCBI Taxonomy" id="27457"/>
    <lineage>
        <taxon>Eukaryota</taxon>
        <taxon>Metazoa</taxon>
        <taxon>Ecdysozoa</taxon>
        <taxon>Arthropoda</taxon>
        <taxon>Hexapoda</taxon>
        <taxon>Insecta</taxon>
        <taxon>Pterygota</taxon>
        <taxon>Neoptera</taxon>
        <taxon>Endopterygota</taxon>
        <taxon>Diptera</taxon>
        <taxon>Brachycera</taxon>
        <taxon>Muscomorpha</taxon>
        <taxon>Tephritoidea</taxon>
        <taxon>Tephritidae</taxon>
        <taxon>Bactrocera</taxon>
        <taxon>Bactrocera</taxon>
    </lineage>
</organism>
<keyword evidence="2" id="KW-0677">Repeat</keyword>
<dbReference type="SMART" id="SM00612">
    <property type="entry name" value="Kelch"/>
    <property type="match status" value="6"/>
</dbReference>
<dbReference type="InterPro" id="IPR011705">
    <property type="entry name" value="BACK"/>
</dbReference>
<evidence type="ECO:0000256" key="3">
    <source>
        <dbReference type="SAM" id="MobiDB-lite"/>
    </source>
</evidence>
<dbReference type="GO" id="GO:0003779">
    <property type="term" value="F:actin binding"/>
    <property type="evidence" value="ECO:0007669"/>
    <property type="project" value="UniProtKB-KW"/>
</dbReference>
<dbReference type="SMART" id="SM00875">
    <property type="entry name" value="BACK"/>
    <property type="match status" value="1"/>
</dbReference>
<dbReference type="SUPFAM" id="SSF54695">
    <property type="entry name" value="POZ domain"/>
    <property type="match status" value="1"/>
</dbReference>
<evidence type="ECO:0000313" key="5">
    <source>
        <dbReference type="EMBL" id="JAC39337.1"/>
    </source>
</evidence>
<name>A0A034VB60_BACDO</name>
<dbReference type="Gene3D" id="2.120.10.80">
    <property type="entry name" value="Kelch-type beta propeller"/>
    <property type="match status" value="1"/>
</dbReference>
<dbReference type="SMART" id="SM00225">
    <property type="entry name" value="BTB"/>
    <property type="match status" value="1"/>
</dbReference>
<dbReference type="InterPro" id="IPR000210">
    <property type="entry name" value="BTB/POZ_dom"/>
</dbReference>
<dbReference type="PROSITE" id="PS50097">
    <property type="entry name" value="BTB"/>
    <property type="match status" value="1"/>
</dbReference>
<evidence type="ECO:0000256" key="1">
    <source>
        <dbReference type="ARBA" id="ARBA00022441"/>
    </source>
</evidence>
<proteinExistence type="predicted"/>
<dbReference type="Pfam" id="PF01344">
    <property type="entry name" value="Kelch_1"/>
    <property type="match status" value="6"/>
</dbReference>
<reference evidence="5" key="1">
    <citation type="journal article" date="2014" name="BMC Genomics">
        <title>Characterizing the developmental transcriptome of the oriental fruit fly, Bactrocera dorsalis (Diptera: Tephritidae) through comparative genomic analysis with Drosophila melanogaster utilizing modENCODE datasets.</title>
        <authorList>
            <person name="Geib S.M."/>
            <person name="Calla B."/>
            <person name="Hall B."/>
            <person name="Hou S."/>
            <person name="Manoukis N.C."/>
        </authorList>
    </citation>
    <scope>NUCLEOTIDE SEQUENCE</scope>
    <source>
        <strain evidence="5">Punador</strain>
    </source>
</reference>
<dbReference type="PANTHER" id="PTHR45632:SF3">
    <property type="entry name" value="KELCH-LIKE PROTEIN 32"/>
    <property type="match status" value="1"/>
</dbReference>